<dbReference type="RefSeq" id="WP_106991048.1">
    <property type="nucleotide sequence ID" value="NZ_KZ679095.1"/>
</dbReference>
<organism evidence="1 2">
    <name type="scientific">Arenimonas caeni</name>
    <dbReference type="NCBI Taxonomy" id="2058085"/>
    <lineage>
        <taxon>Bacteria</taxon>
        <taxon>Pseudomonadati</taxon>
        <taxon>Pseudomonadota</taxon>
        <taxon>Gammaproteobacteria</taxon>
        <taxon>Lysobacterales</taxon>
        <taxon>Lysobacteraceae</taxon>
        <taxon>Arenimonas</taxon>
    </lineage>
</organism>
<dbReference type="EMBL" id="PVLF01000018">
    <property type="protein sequence ID" value="PRH81717.1"/>
    <property type="molecule type" value="Genomic_DNA"/>
</dbReference>
<dbReference type="OrthoDB" id="7066761at2"/>
<dbReference type="AlphaFoldDB" id="A0A2P6M6U2"/>
<reference evidence="1 2" key="1">
    <citation type="submission" date="2018-03" db="EMBL/GenBank/DDBJ databases">
        <title>Arenimonas caeni sp. nov., isolated from activated sludge.</title>
        <authorList>
            <person name="Liu H."/>
        </authorList>
    </citation>
    <scope>NUCLEOTIDE SEQUENCE [LARGE SCALE GENOMIC DNA]</scope>
    <source>
        <strain evidence="2">z29</strain>
    </source>
</reference>
<comment type="caution">
    <text evidence="1">The sequence shown here is derived from an EMBL/GenBank/DDBJ whole genome shotgun (WGS) entry which is preliminary data.</text>
</comment>
<evidence type="ECO:0000313" key="1">
    <source>
        <dbReference type="EMBL" id="PRH81717.1"/>
    </source>
</evidence>
<evidence type="ECO:0000313" key="2">
    <source>
        <dbReference type="Proteomes" id="UP000241736"/>
    </source>
</evidence>
<keyword evidence="2" id="KW-1185">Reference proteome</keyword>
<protein>
    <submittedName>
        <fullName evidence="1">Uncharacterized protein</fullName>
    </submittedName>
</protein>
<gene>
    <name evidence="1" type="ORF">C6N40_10845</name>
</gene>
<name>A0A2P6M6U2_9GAMM</name>
<proteinExistence type="predicted"/>
<accession>A0A2P6M6U2</accession>
<dbReference type="Proteomes" id="UP000241736">
    <property type="component" value="Unassembled WGS sequence"/>
</dbReference>
<sequence>MGNAAASRLRGFGLLAAAATALLAGCQPVRPEAACLVDGPEALLPAKVLDVRPGMTREALERLMGEPDYSPAEGQYYFSTGGDCPLGIDGHEAPCGLVASFGPEEDADGARLPGRLESCWWGAIGE</sequence>